<keyword evidence="8" id="KW-0175">Coiled coil</keyword>
<evidence type="ECO:0000256" key="10">
    <source>
        <dbReference type="SAM" id="SignalP"/>
    </source>
</evidence>
<keyword evidence="5 10" id="KW-0732">Signal</keyword>
<dbReference type="EMBL" id="BPUX01000012">
    <property type="protein sequence ID" value="GJH42715.1"/>
    <property type="molecule type" value="Genomic_DNA"/>
</dbReference>
<protein>
    <recommendedName>
        <fullName evidence="11">Trimeric autotransporter adhesin YadA-like C-terminal membrane anchor domain-containing protein</fullName>
    </recommendedName>
</protein>
<comment type="subcellular location">
    <subcellularLocation>
        <location evidence="2">Cell outer membrane</location>
    </subcellularLocation>
    <subcellularLocation>
        <location evidence="1">Cell surface</location>
    </subcellularLocation>
</comment>
<dbReference type="RefSeq" id="WP_226690565.1">
    <property type="nucleotide sequence ID" value="NZ_BPUX01000012.1"/>
</dbReference>
<keyword evidence="6" id="KW-0472">Membrane</keyword>
<accession>A0ABQ4VH87</accession>
<comment type="caution">
    <text evidence="12">The sequence shown here is derived from an EMBL/GenBank/DDBJ whole genome shotgun (WGS) entry which is preliminary data.</text>
</comment>
<evidence type="ECO:0000259" key="11">
    <source>
        <dbReference type="Pfam" id="PF03895"/>
    </source>
</evidence>
<evidence type="ECO:0000256" key="7">
    <source>
        <dbReference type="ARBA" id="ARBA00023237"/>
    </source>
</evidence>
<evidence type="ECO:0000256" key="9">
    <source>
        <dbReference type="SAM" id="MobiDB-lite"/>
    </source>
</evidence>
<reference evidence="12" key="1">
    <citation type="submission" date="2024-05" db="EMBL/GenBank/DDBJ databases">
        <title>Determining zoonotic pasteurella genome.</title>
        <authorList>
            <person name="Maeda T."/>
            <person name="Takahashi T."/>
            <person name="Yoshida H."/>
        </authorList>
    </citation>
    <scope>NUCLEOTIDE SEQUENCE</scope>
    <source>
        <strain evidence="12">PA42</strain>
    </source>
</reference>
<evidence type="ECO:0000256" key="1">
    <source>
        <dbReference type="ARBA" id="ARBA00004241"/>
    </source>
</evidence>
<evidence type="ECO:0000313" key="13">
    <source>
        <dbReference type="Proteomes" id="UP001052140"/>
    </source>
</evidence>
<feature type="coiled-coil region" evidence="8">
    <location>
        <begin position="229"/>
        <end position="284"/>
    </location>
</feature>
<proteinExistence type="predicted"/>
<dbReference type="Gene3D" id="3.30.1300.30">
    <property type="entry name" value="GSPII I/J protein-like"/>
    <property type="match status" value="1"/>
</dbReference>
<keyword evidence="4" id="KW-0812">Transmembrane</keyword>
<keyword evidence="7" id="KW-0998">Cell outer membrane</keyword>
<dbReference type="Pfam" id="PF03895">
    <property type="entry name" value="YadA_anchor"/>
    <property type="match status" value="1"/>
</dbReference>
<dbReference type="InterPro" id="IPR045584">
    <property type="entry name" value="Pilin-like"/>
</dbReference>
<keyword evidence="3" id="KW-1134">Transmembrane beta strand</keyword>
<feature type="domain" description="Trimeric autotransporter adhesin YadA-like C-terminal membrane anchor" evidence="11">
    <location>
        <begin position="299"/>
        <end position="359"/>
    </location>
</feature>
<evidence type="ECO:0000256" key="8">
    <source>
        <dbReference type="SAM" id="Coils"/>
    </source>
</evidence>
<feature type="signal peptide" evidence="10">
    <location>
        <begin position="1"/>
        <end position="23"/>
    </location>
</feature>
<evidence type="ECO:0000256" key="2">
    <source>
        <dbReference type="ARBA" id="ARBA00004442"/>
    </source>
</evidence>
<dbReference type="SUPFAM" id="SSF54523">
    <property type="entry name" value="Pili subunits"/>
    <property type="match status" value="1"/>
</dbReference>
<dbReference type="InterPro" id="IPR005594">
    <property type="entry name" value="YadA_C"/>
</dbReference>
<keyword evidence="13" id="KW-1185">Reference proteome</keyword>
<organism evidence="12 13">
    <name type="scientific">Pasteurella canis</name>
    <dbReference type="NCBI Taxonomy" id="753"/>
    <lineage>
        <taxon>Bacteria</taxon>
        <taxon>Pseudomonadati</taxon>
        <taxon>Pseudomonadota</taxon>
        <taxon>Gammaproteobacteria</taxon>
        <taxon>Pasteurellales</taxon>
        <taxon>Pasteurellaceae</taxon>
        <taxon>Pasteurella</taxon>
    </lineage>
</organism>
<sequence>MNLSKIAVGVAVSLCLVSNIALADTQKDNSKENLNSKPTLGTSSSSTMNKEDTPNTKPEGNENNLSLIDKAKNNFLESYKKNEDTINNLLDNAKNEIEKNIKPSGKVQPKVLPEHKITKGYDNSKDVEALWNERQKQIEWEKVWKKLPKEKQEILRKVYGYYYAYKNLKAASVSGEPTLSAAFYSFDLLNDDVNQALHDSKMNKESLATTQETIQKGLKGVTELVDQNKEHIKANKENIKANKDKIEKNIASIDANKAKIELNHKSIQDVKSQLNARLNNLNKDLRRGLATQSALTGLFQPYSVGKMNVTAAVGGYQSEKAIAVGSGYRFNDNFAAKVGLSKSLGGSAVSYNMGVNYEF</sequence>
<evidence type="ECO:0000313" key="12">
    <source>
        <dbReference type="EMBL" id="GJH42715.1"/>
    </source>
</evidence>
<feature type="compositionally biased region" description="Polar residues" evidence="9">
    <location>
        <begin position="32"/>
        <end position="48"/>
    </location>
</feature>
<dbReference type="Proteomes" id="UP001052140">
    <property type="component" value="Unassembled WGS sequence"/>
</dbReference>
<evidence type="ECO:0000256" key="3">
    <source>
        <dbReference type="ARBA" id="ARBA00022452"/>
    </source>
</evidence>
<feature type="region of interest" description="Disordered" evidence="9">
    <location>
        <begin position="29"/>
        <end position="65"/>
    </location>
</feature>
<feature type="compositionally biased region" description="Polar residues" evidence="9">
    <location>
        <begin position="55"/>
        <end position="65"/>
    </location>
</feature>
<name>A0ABQ4VH87_9PAST</name>
<feature type="chain" id="PRO_5045750494" description="Trimeric autotransporter adhesin YadA-like C-terminal membrane anchor domain-containing protein" evidence="10">
    <location>
        <begin position="24"/>
        <end position="359"/>
    </location>
</feature>
<evidence type="ECO:0000256" key="4">
    <source>
        <dbReference type="ARBA" id="ARBA00022692"/>
    </source>
</evidence>
<evidence type="ECO:0000256" key="6">
    <source>
        <dbReference type="ARBA" id="ARBA00023136"/>
    </source>
</evidence>
<gene>
    <name evidence="12" type="ORF">PA42_08890</name>
</gene>
<evidence type="ECO:0000256" key="5">
    <source>
        <dbReference type="ARBA" id="ARBA00022729"/>
    </source>
</evidence>